<organism evidence="3">
    <name type="scientific">Ixodes ricinus</name>
    <name type="common">Common tick</name>
    <name type="synonym">Acarus ricinus</name>
    <dbReference type="NCBI Taxonomy" id="34613"/>
    <lineage>
        <taxon>Eukaryota</taxon>
        <taxon>Metazoa</taxon>
        <taxon>Ecdysozoa</taxon>
        <taxon>Arthropoda</taxon>
        <taxon>Chelicerata</taxon>
        <taxon>Arachnida</taxon>
        <taxon>Acari</taxon>
        <taxon>Parasitiformes</taxon>
        <taxon>Ixodida</taxon>
        <taxon>Ixodoidea</taxon>
        <taxon>Ixodidae</taxon>
        <taxon>Ixodinae</taxon>
        <taxon>Ixodes</taxon>
    </lineage>
</organism>
<protein>
    <recommendedName>
        <fullName evidence="4">Secreted protein</fullName>
    </recommendedName>
</protein>
<proteinExistence type="predicted"/>
<keyword evidence="1" id="KW-0472">Membrane</keyword>
<accession>A0A6B0UEN7</accession>
<name>A0A6B0UEN7_IXORI</name>
<evidence type="ECO:0000256" key="2">
    <source>
        <dbReference type="SAM" id="SignalP"/>
    </source>
</evidence>
<evidence type="ECO:0000313" key="3">
    <source>
        <dbReference type="EMBL" id="MXU86906.1"/>
    </source>
</evidence>
<evidence type="ECO:0000256" key="1">
    <source>
        <dbReference type="SAM" id="Phobius"/>
    </source>
</evidence>
<evidence type="ECO:0008006" key="4">
    <source>
        <dbReference type="Google" id="ProtNLM"/>
    </source>
</evidence>
<feature type="transmembrane region" description="Helical" evidence="1">
    <location>
        <begin position="59"/>
        <end position="79"/>
    </location>
</feature>
<keyword evidence="2" id="KW-0732">Signal</keyword>
<feature type="signal peptide" evidence="2">
    <location>
        <begin position="1"/>
        <end position="19"/>
    </location>
</feature>
<dbReference type="AlphaFoldDB" id="A0A6B0UEN7"/>
<sequence length="93" mass="11058">MHFHPFRVVLATNVLSVWSHQMVSRNLSRFIQRIMKCLCEILLFYLEKEGYRCDNEVRHFGFVLSFAVAFFFFSFPGALEFSFPSTEDVRRPL</sequence>
<feature type="chain" id="PRO_5025578403" description="Secreted protein" evidence="2">
    <location>
        <begin position="20"/>
        <end position="93"/>
    </location>
</feature>
<keyword evidence="1" id="KW-1133">Transmembrane helix</keyword>
<reference evidence="3" key="1">
    <citation type="submission" date="2019-12" db="EMBL/GenBank/DDBJ databases">
        <title>An insight into the sialome of adult female Ixodes ricinus ticks feeding for 6 days.</title>
        <authorList>
            <person name="Perner J."/>
            <person name="Ribeiro J.M.C."/>
        </authorList>
    </citation>
    <scope>NUCLEOTIDE SEQUENCE</scope>
    <source>
        <strain evidence="3">Semi-engorged</strain>
        <tissue evidence="3">Salivary glands</tissue>
    </source>
</reference>
<keyword evidence="1" id="KW-0812">Transmembrane</keyword>
<dbReference type="EMBL" id="GIFC01004823">
    <property type="protein sequence ID" value="MXU86906.1"/>
    <property type="molecule type" value="Transcribed_RNA"/>
</dbReference>